<dbReference type="GO" id="GO:0003724">
    <property type="term" value="F:RNA helicase activity"/>
    <property type="evidence" value="ECO:0007669"/>
    <property type="project" value="InterPro"/>
</dbReference>
<dbReference type="InterPro" id="IPR011545">
    <property type="entry name" value="DEAD/DEAH_box_helicase_dom"/>
</dbReference>
<evidence type="ECO:0000256" key="9">
    <source>
        <dbReference type="ARBA" id="ARBA00024769"/>
    </source>
</evidence>
<evidence type="ECO:0000313" key="18">
    <source>
        <dbReference type="EMBL" id="KPI84130.1"/>
    </source>
</evidence>
<evidence type="ECO:0000256" key="3">
    <source>
        <dbReference type="ARBA" id="ARBA00022801"/>
    </source>
</evidence>
<dbReference type="CDD" id="cd18787">
    <property type="entry name" value="SF2_C_DEAD"/>
    <property type="match status" value="1"/>
</dbReference>
<dbReference type="Proteomes" id="UP000038009">
    <property type="component" value="Unassembled WGS sequence"/>
</dbReference>
<keyword evidence="5 13" id="KW-0067">ATP-binding</keyword>
<dbReference type="InterPro" id="IPR050079">
    <property type="entry name" value="DEAD_box_RNA_helicase"/>
</dbReference>
<dbReference type="EMBL" id="LJSK01000286">
    <property type="protein sequence ID" value="KPI84130.1"/>
    <property type="molecule type" value="Genomic_DNA"/>
</dbReference>
<reference evidence="18 19" key="1">
    <citation type="journal article" date="2015" name="PLoS Pathog.">
        <title>Leptomonas seymouri: Adaptations to the Dixenous Life Cycle Analyzed by Genome Sequencing, Transcriptome Profiling and Co-infection with Leishmania donovani.</title>
        <authorList>
            <person name="Kraeva N."/>
            <person name="Butenko A."/>
            <person name="Hlavacova J."/>
            <person name="Kostygov A."/>
            <person name="Myskova J."/>
            <person name="Grybchuk D."/>
            <person name="Lestinova T."/>
            <person name="Votypka J."/>
            <person name="Volf P."/>
            <person name="Opperdoes F."/>
            <person name="Flegontov P."/>
            <person name="Lukes J."/>
            <person name="Yurchenko V."/>
        </authorList>
    </citation>
    <scope>NUCLEOTIDE SEQUENCE [LARGE SCALE GENOMIC DNA]</scope>
    <source>
        <strain evidence="18 19">ATCC 30220</strain>
    </source>
</reference>
<dbReference type="AlphaFoldDB" id="A0A0N1I2T9"/>
<feature type="domain" description="DEAD-box RNA helicase Q" evidence="17">
    <location>
        <begin position="2"/>
        <end position="30"/>
    </location>
</feature>
<dbReference type="InterPro" id="IPR027417">
    <property type="entry name" value="P-loop_NTPase"/>
</dbReference>
<evidence type="ECO:0000313" key="19">
    <source>
        <dbReference type="Proteomes" id="UP000038009"/>
    </source>
</evidence>
<sequence length="599" mass="64061">MAQFQQLGVQPWLAKQCGYMALNTPTPIQQRCIPAVLAGRHVVGGAATGSGKTAAFALPIMQTLAADTYGVYALVLTPSRELAYQIIDQFIAFGAPLHVRTMLAIGGVATETQIDALKARPHIVAATPGRLRHLLQTFAPEVKKAFAHLRYLVLDEADRLTEGEIQNDVWALLRLLPSATQNRQVLMFTATLHRRLTSFGPAPEGAASVLSELGITDPQTLEVVVVQGAINESGGTATEGTTHAANDAEATSSHVVRSGGSPSALAPSAASTSSPASSLSSFQLPDTLHQHYLFIPNMVKLPYLVAALRAQGKSQSTIVYVNSCLRAELVRLTLQLLGFPVCSLDSLLTQQHRLDNVASFKLGISRILVCTDIAARGLDIPMVGLVLHYDVPKHADTYVHRVGRTARAGREGHSVALVTEYDVSLIQRIEKRTKSKLALWKSPAAKEAAILPLLDEVSSAKIQAKQQVTEQFGDRVQTKKAQAAAKKDERARAQTAAMAQARARREGRAQEQRQRRDAPRPGSEQRRESDEGSAVSSLSAKPIAAKRCRSASAPASSKKLKTNAVGATLAMKTKGSVRKTSSTKSSGGPAGTRAGRKTA</sequence>
<dbReference type="PANTHER" id="PTHR47959">
    <property type="entry name" value="ATP-DEPENDENT RNA HELICASE RHLE-RELATED"/>
    <property type="match status" value="1"/>
</dbReference>
<dbReference type="OrthoDB" id="10261904at2759"/>
<evidence type="ECO:0000256" key="13">
    <source>
        <dbReference type="RuleBase" id="RU000492"/>
    </source>
</evidence>
<keyword evidence="3 13" id="KW-0378">Hydrolase</keyword>
<dbReference type="Pfam" id="PF00270">
    <property type="entry name" value="DEAD"/>
    <property type="match status" value="1"/>
</dbReference>
<feature type="compositionally biased region" description="Basic and acidic residues" evidence="14">
    <location>
        <begin position="503"/>
        <end position="530"/>
    </location>
</feature>
<evidence type="ECO:0000256" key="2">
    <source>
        <dbReference type="ARBA" id="ARBA00022741"/>
    </source>
</evidence>
<dbReference type="SUPFAM" id="SSF52540">
    <property type="entry name" value="P-loop containing nucleoside triphosphate hydrolases"/>
    <property type="match status" value="1"/>
</dbReference>
<comment type="caution">
    <text evidence="18">The sequence shown here is derived from an EMBL/GenBank/DDBJ whole genome shotgun (WGS) entry which is preliminary data.</text>
</comment>
<feature type="short sequence motif" description="Q motif" evidence="12">
    <location>
        <begin position="2"/>
        <end position="30"/>
    </location>
</feature>
<dbReference type="InterPro" id="IPR014014">
    <property type="entry name" value="RNA_helicase_DEAD_Q_motif"/>
</dbReference>
<dbReference type="GO" id="GO:0003676">
    <property type="term" value="F:nucleic acid binding"/>
    <property type="evidence" value="ECO:0007669"/>
    <property type="project" value="InterPro"/>
</dbReference>
<name>A0A0N1I2T9_LEPSE</name>
<keyword evidence="4 13" id="KW-0347">Helicase</keyword>
<evidence type="ECO:0000259" key="17">
    <source>
        <dbReference type="PROSITE" id="PS51195"/>
    </source>
</evidence>
<feature type="domain" description="Helicase ATP-binding" evidence="15">
    <location>
        <begin position="33"/>
        <end position="192"/>
    </location>
</feature>
<keyword evidence="19" id="KW-1185">Reference proteome</keyword>
<evidence type="ECO:0000256" key="6">
    <source>
        <dbReference type="ARBA" id="ARBA00022917"/>
    </source>
</evidence>
<evidence type="ECO:0000259" key="15">
    <source>
        <dbReference type="PROSITE" id="PS51192"/>
    </source>
</evidence>
<keyword evidence="6" id="KW-0648">Protein biosynthesis</keyword>
<evidence type="ECO:0000256" key="8">
    <source>
        <dbReference type="ARBA" id="ARBA00024417"/>
    </source>
</evidence>
<dbReference type="SMART" id="SM00490">
    <property type="entry name" value="HELICc"/>
    <property type="match status" value="1"/>
</dbReference>
<dbReference type="GO" id="GO:0005524">
    <property type="term" value="F:ATP binding"/>
    <property type="evidence" value="ECO:0007669"/>
    <property type="project" value="UniProtKB-KW"/>
</dbReference>
<feature type="region of interest" description="Disordered" evidence="14">
    <location>
        <begin position="484"/>
        <end position="599"/>
    </location>
</feature>
<dbReference type="PROSITE" id="PS00039">
    <property type="entry name" value="DEAD_ATP_HELICASE"/>
    <property type="match status" value="1"/>
</dbReference>
<evidence type="ECO:0000256" key="4">
    <source>
        <dbReference type="ARBA" id="ARBA00022806"/>
    </source>
</evidence>
<gene>
    <name evidence="18" type="ORF">ABL78_6804</name>
</gene>
<evidence type="ECO:0000256" key="1">
    <source>
        <dbReference type="ARBA" id="ARBA00022540"/>
    </source>
</evidence>
<keyword evidence="2 13" id="KW-0547">Nucleotide-binding</keyword>
<comment type="similarity">
    <text evidence="7">Belongs to the DEAD box helicase family. eIF4A subfamily.</text>
</comment>
<evidence type="ECO:0000256" key="12">
    <source>
        <dbReference type="PROSITE-ProRule" id="PRU00552"/>
    </source>
</evidence>
<dbReference type="VEuPathDB" id="TriTrypDB:Lsey_0286_0020"/>
<dbReference type="Gene3D" id="3.40.50.300">
    <property type="entry name" value="P-loop containing nucleotide triphosphate hydrolases"/>
    <property type="match status" value="2"/>
</dbReference>
<dbReference type="SMART" id="SM00487">
    <property type="entry name" value="DEXDc"/>
    <property type="match status" value="1"/>
</dbReference>
<comment type="function">
    <text evidence="9">ATP-dependent RNA helicase which is a subunit of the eIF4F complex involved in cap recognition and is required for mRNA binding to ribosome. In the current model of translation initiation, eIF4A unwinds RNA secondary structures in the 5'-UTR of mRNAs which is necessary to allow efficient binding of the small ribosomal subunit, and subsequent scanning for the initiator codon.</text>
</comment>
<dbReference type="OMA" id="IMIFTDT"/>
<dbReference type="PROSITE" id="PS51192">
    <property type="entry name" value="HELICASE_ATP_BIND_1"/>
    <property type="match status" value="1"/>
</dbReference>
<dbReference type="PANTHER" id="PTHR47959:SF24">
    <property type="entry name" value="ATP-DEPENDENT RNA HELICASE"/>
    <property type="match status" value="1"/>
</dbReference>
<dbReference type="Pfam" id="PF00271">
    <property type="entry name" value="Helicase_C"/>
    <property type="match status" value="1"/>
</dbReference>
<dbReference type="PROSITE" id="PS51195">
    <property type="entry name" value="Q_MOTIF"/>
    <property type="match status" value="1"/>
</dbReference>
<keyword evidence="1" id="KW-0396">Initiation factor</keyword>
<dbReference type="GO" id="GO:0005829">
    <property type="term" value="C:cytosol"/>
    <property type="evidence" value="ECO:0007669"/>
    <property type="project" value="TreeGrafter"/>
</dbReference>
<evidence type="ECO:0000256" key="7">
    <source>
        <dbReference type="ARBA" id="ARBA00024352"/>
    </source>
</evidence>
<evidence type="ECO:0000256" key="14">
    <source>
        <dbReference type="SAM" id="MobiDB-lite"/>
    </source>
</evidence>
<dbReference type="GO" id="GO:0016787">
    <property type="term" value="F:hydrolase activity"/>
    <property type="evidence" value="ECO:0007669"/>
    <property type="project" value="UniProtKB-KW"/>
</dbReference>
<dbReference type="InterPro" id="IPR001650">
    <property type="entry name" value="Helicase_C-like"/>
</dbReference>
<evidence type="ECO:0000256" key="5">
    <source>
        <dbReference type="ARBA" id="ARBA00022840"/>
    </source>
</evidence>
<dbReference type="InterPro" id="IPR014001">
    <property type="entry name" value="Helicase_ATP-bd"/>
</dbReference>
<feature type="domain" description="Helicase C-terminal" evidence="16">
    <location>
        <begin position="300"/>
        <end position="450"/>
    </location>
</feature>
<comment type="subunit">
    <text evidence="10">eIF4F is a multi-subunit complex, the composition of which varies with external and internal environmental conditions. It is composed of at least EIF4A, EIF4E and EIF4G.</text>
</comment>
<dbReference type="GO" id="GO:0003743">
    <property type="term" value="F:translation initiation factor activity"/>
    <property type="evidence" value="ECO:0007669"/>
    <property type="project" value="UniProtKB-KW"/>
</dbReference>
<dbReference type="InterPro" id="IPR000629">
    <property type="entry name" value="RNA-helicase_DEAD-box_CS"/>
</dbReference>
<evidence type="ECO:0000256" key="10">
    <source>
        <dbReference type="ARBA" id="ARBA00025917"/>
    </source>
</evidence>
<protein>
    <recommendedName>
        <fullName evidence="8">Probable eukaryotic initiation factor 4A</fullName>
    </recommendedName>
    <alternativeName>
        <fullName evidence="11">ATP-dependent RNA helicase eIF4A</fullName>
    </alternativeName>
</protein>
<organism evidence="18 19">
    <name type="scientific">Leptomonas seymouri</name>
    <dbReference type="NCBI Taxonomy" id="5684"/>
    <lineage>
        <taxon>Eukaryota</taxon>
        <taxon>Discoba</taxon>
        <taxon>Euglenozoa</taxon>
        <taxon>Kinetoplastea</taxon>
        <taxon>Metakinetoplastina</taxon>
        <taxon>Trypanosomatida</taxon>
        <taxon>Trypanosomatidae</taxon>
        <taxon>Leishmaniinae</taxon>
        <taxon>Leptomonas</taxon>
    </lineage>
</organism>
<accession>A0A0N1I2T9</accession>
<evidence type="ECO:0000256" key="11">
    <source>
        <dbReference type="ARBA" id="ARBA00030297"/>
    </source>
</evidence>
<proteinExistence type="inferred from homology"/>
<evidence type="ECO:0000259" key="16">
    <source>
        <dbReference type="PROSITE" id="PS51194"/>
    </source>
</evidence>
<dbReference type="PROSITE" id="PS51194">
    <property type="entry name" value="HELICASE_CTER"/>
    <property type="match status" value="1"/>
</dbReference>
<dbReference type="FunFam" id="3.40.50.300:FF:001515">
    <property type="entry name" value="ATP-dependent RNA helicase, putative"/>
    <property type="match status" value="1"/>
</dbReference>